<dbReference type="PANTHER" id="PTHR10845:SF192">
    <property type="entry name" value="DOUBLE HIT, ISOFORM B"/>
    <property type="match status" value="1"/>
</dbReference>
<dbReference type="Proteomes" id="UP001063166">
    <property type="component" value="Unassembled WGS sequence"/>
</dbReference>
<feature type="domain" description="RGS" evidence="3">
    <location>
        <begin position="358"/>
        <end position="529"/>
    </location>
</feature>
<evidence type="ECO:0000313" key="5">
    <source>
        <dbReference type="Proteomes" id="UP001063166"/>
    </source>
</evidence>
<organism evidence="4 5">
    <name type="scientific">Lyophyllum shimeji</name>
    <name type="common">Hon-shimeji</name>
    <name type="synonym">Tricholoma shimeji</name>
    <dbReference type="NCBI Taxonomy" id="47721"/>
    <lineage>
        <taxon>Eukaryota</taxon>
        <taxon>Fungi</taxon>
        <taxon>Dikarya</taxon>
        <taxon>Basidiomycota</taxon>
        <taxon>Agaricomycotina</taxon>
        <taxon>Agaricomycetes</taxon>
        <taxon>Agaricomycetidae</taxon>
        <taxon>Agaricales</taxon>
        <taxon>Tricholomatineae</taxon>
        <taxon>Lyophyllaceae</taxon>
        <taxon>Lyophyllum</taxon>
    </lineage>
</organism>
<dbReference type="OrthoDB" id="196547at2759"/>
<dbReference type="AlphaFoldDB" id="A0A9P3PZD5"/>
<dbReference type="PROSITE" id="PS50132">
    <property type="entry name" value="RGS"/>
    <property type="match status" value="1"/>
</dbReference>
<keyword evidence="5" id="KW-1185">Reference proteome</keyword>
<feature type="region of interest" description="Disordered" evidence="2">
    <location>
        <begin position="1"/>
        <end position="26"/>
    </location>
</feature>
<reference evidence="4" key="1">
    <citation type="submission" date="2022-07" db="EMBL/GenBank/DDBJ databases">
        <title>The genome of Lyophyllum shimeji provides insight into the initial evolution of ectomycorrhizal fungal genome.</title>
        <authorList>
            <person name="Kobayashi Y."/>
            <person name="Shibata T."/>
            <person name="Hirakawa H."/>
            <person name="Shigenobu S."/>
            <person name="Nishiyama T."/>
            <person name="Yamada A."/>
            <person name="Hasebe M."/>
            <person name="Kawaguchi M."/>
        </authorList>
    </citation>
    <scope>NUCLEOTIDE SEQUENCE</scope>
    <source>
        <strain evidence="4">AT787</strain>
    </source>
</reference>
<dbReference type="EMBL" id="BRPK01000018">
    <property type="protein sequence ID" value="GLB44803.1"/>
    <property type="molecule type" value="Genomic_DNA"/>
</dbReference>
<dbReference type="Pfam" id="PF25889">
    <property type="entry name" value="WHD_Fungal_DR"/>
    <property type="match status" value="1"/>
</dbReference>
<evidence type="ECO:0000256" key="1">
    <source>
        <dbReference type="ARBA" id="ARBA00022700"/>
    </source>
</evidence>
<dbReference type="SUPFAM" id="SSF46785">
    <property type="entry name" value="Winged helix' DNA-binding domain"/>
    <property type="match status" value="1"/>
</dbReference>
<sequence length="564" mass="64020">MDDDNVADEASHTKPGNSKITKPGPTEHVLKVTRVGRPFHQDLADLFATFITAIELKAHKLAFRTYPLSFSTDECVRTLATLKFSQSTRTHDPNDPSAYFTTTTNFMFSMSRPAAMNLAQHFLDAHYIRNAVDPLLNLFKEQSLYTLTPKGLYVLDRFIRKTGIDADHLQHMLSKEIVCSKLFHVERSPAEDEIRFSYQDIVSLFRRFVGPQPNYPPKPGDSLEPIHEYAQRSKGIALMDFIDRGLLGRGTQYQYCFDAVDALEWLCDFTLVGKPEKTSRKAIIFSVSGPGSDDDPSMHSQGEFRCANKTMYQITSKGRRVAGWTKPGDSSSSASSSESDLCEKVTLEGRNVIRGPNHLRFILKDADMRSLFRNFLSERFCEEHVLYWMDVEAIIRKFSVTSSATGGTTASPTDEDTSKQVKADCRRHHEAVLHKALLIYKTYLQPASQHELNTDYTMRNELVKYLETIPIDMTSKDARDMSHRILACDPEQLRVVLQHYTRIQAYTFRIMLTDSLPKFVQTDKYLALLKMDAYLDCSDHDDDTESLHGPSGAYINYTSLTASS</sequence>
<feature type="region of interest" description="Disordered" evidence="2">
    <location>
        <begin position="318"/>
        <end position="337"/>
    </location>
</feature>
<dbReference type="SMART" id="SM00315">
    <property type="entry name" value="RGS"/>
    <property type="match status" value="1"/>
</dbReference>
<dbReference type="SMART" id="SM00049">
    <property type="entry name" value="DEP"/>
    <property type="match status" value="1"/>
</dbReference>
<dbReference type="InterPro" id="IPR000591">
    <property type="entry name" value="DEP_dom"/>
</dbReference>
<dbReference type="Pfam" id="PF00615">
    <property type="entry name" value="RGS"/>
    <property type="match status" value="1"/>
</dbReference>
<evidence type="ECO:0000256" key="2">
    <source>
        <dbReference type="SAM" id="MobiDB-lite"/>
    </source>
</evidence>
<dbReference type="InterPro" id="IPR036390">
    <property type="entry name" value="WH_DNA-bd_sf"/>
</dbReference>
<dbReference type="InterPro" id="IPR058855">
    <property type="entry name" value="RGS1/SST2-like_Fungal-DR"/>
</dbReference>
<dbReference type="Gene3D" id="1.10.10.10">
    <property type="entry name" value="Winged helix-like DNA-binding domain superfamily/Winged helix DNA-binding domain"/>
    <property type="match status" value="1"/>
</dbReference>
<gene>
    <name evidence="4" type="primary">SST2</name>
    <name evidence="4" type="ORF">LshimejAT787_1801400</name>
</gene>
<keyword evidence="1" id="KW-0734">Signal transduction inhibitor</keyword>
<dbReference type="InterPro" id="IPR036388">
    <property type="entry name" value="WH-like_DNA-bd_sf"/>
</dbReference>
<proteinExistence type="predicted"/>
<dbReference type="PANTHER" id="PTHR10845">
    <property type="entry name" value="REGULATOR OF G PROTEIN SIGNALING"/>
    <property type="match status" value="1"/>
</dbReference>
<dbReference type="GO" id="GO:0009968">
    <property type="term" value="P:negative regulation of signal transduction"/>
    <property type="evidence" value="ECO:0007669"/>
    <property type="project" value="UniProtKB-KW"/>
</dbReference>
<dbReference type="SUPFAM" id="SSF48097">
    <property type="entry name" value="Regulator of G-protein signaling, RGS"/>
    <property type="match status" value="1"/>
</dbReference>
<protein>
    <submittedName>
        <fullName evidence="4">Regulator of G protein signalling domain</fullName>
    </submittedName>
</protein>
<name>A0A9P3PZD5_LYOSH</name>
<evidence type="ECO:0000259" key="3">
    <source>
        <dbReference type="PROSITE" id="PS50132"/>
    </source>
</evidence>
<dbReference type="InterPro" id="IPR044926">
    <property type="entry name" value="RGS_subdomain_2"/>
</dbReference>
<accession>A0A9P3PZD5</accession>
<evidence type="ECO:0000313" key="4">
    <source>
        <dbReference type="EMBL" id="GLB44803.1"/>
    </source>
</evidence>
<dbReference type="InterPro" id="IPR016137">
    <property type="entry name" value="RGS"/>
</dbReference>
<dbReference type="GO" id="GO:0035556">
    <property type="term" value="P:intracellular signal transduction"/>
    <property type="evidence" value="ECO:0007669"/>
    <property type="project" value="InterPro"/>
</dbReference>
<dbReference type="InterPro" id="IPR036305">
    <property type="entry name" value="RGS_sf"/>
</dbReference>
<comment type="caution">
    <text evidence="4">The sequence shown here is derived from an EMBL/GenBank/DDBJ whole genome shotgun (WGS) entry which is preliminary data.</text>
</comment>
<dbReference type="Gene3D" id="1.10.167.10">
    <property type="entry name" value="Regulator of G-protein Signalling 4, domain 2"/>
    <property type="match status" value="1"/>
</dbReference>